<evidence type="ECO:0000313" key="2">
    <source>
        <dbReference type="EMBL" id="DAD88467.1"/>
    </source>
</evidence>
<proteinExistence type="predicted"/>
<reference evidence="2" key="1">
    <citation type="journal article" date="2021" name="Proc. Natl. Acad. Sci. U.S.A.">
        <title>A Catalog of Tens of Thousands of Viruses from Human Metagenomes Reveals Hidden Associations with Chronic Diseases.</title>
        <authorList>
            <person name="Tisza M.J."/>
            <person name="Buck C.B."/>
        </authorList>
    </citation>
    <scope>NUCLEOTIDE SEQUENCE</scope>
    <source>
        <strain evidence="2">Cttxo15</strain>
    </source>
</reference>
<dbReference type="EMBL" id="BK015041">
    <property type="protein sequence ID" value="DAD88467.1"/>
    <property type="molecule type" value="Genomic_DNA"/>
</dbReference>
<organism evidence="2">
    <name type="scientific">Podoviridae sp. cttxo15</name>
    <dbReference type="NCBI Taxonomy" id="2826584"/>
    <lineage>
        <taxon>Viruses</taxon>
        <taxon>Duplodnaviria</taxon>
        <taxon>Heunggongvirae</taxon>
        <taxon>Uroviricota</taxon>
        <taxon>Caudoviricetes</taxon>
    </lineage>
</organism>
<feature type="region of interest" description="Disordered" evidence="1">
    <location>
        <begin position="1"/>
        <end position="29"/>
    </location>
</feature>
<sequence>MARKQNKTTKEKSAIKRKRSSIQKEQEAKGAVFLGRPEKFKSPEELRTLFNCYLASCQQLVRLPKENPVQTEEID</sequence>
<name>A0A8S5N2U7_9CAUD</name>
<accession>A0A8S5N2U7</accession>
<protein>
    <submittedName>
        <fullName evidence="2">DNA-packaging protein small subunit</fullName>
    </submittedName>
</protein>
<evidence type="ECO:0000256" key="1">
    <source>
        <dbReference type="SAM" id="MobiDB-lite"/>
    </source>
</evidence>